<protein>
    <submittedName>
        <fullName evidence="2">Uncharacterized protein</fullName>
    </submittedName>
</protein>
<sequence length="83" mass="9015">MSIKFLLVLLLAVVALTTSSLADHHKPPTYPGHKPPSVEVEDAENNGIEENVKSGRSLAGERNPYVDVIDYAPAHAKPPIHHN</sequence>
<feature type="signal peptide" evidence="1">
    <location>
        <begin position="1"/>
        <end position="22"/>
    </location>
</feature>
<organism evidence="2 3">
    <name type="scientific">Rhododendron griersonianum</name>
    <dbReference type="NCBI Taxonomy" id="479676"/>
    <lineage>
        <taxon>Eukaryota</taxon>
        <taxon>Viridiplantae</taxon>
        <taxon>Streptophyta</taxon>
        <taxon>Embryophyta</taxon>
        <taxon>Tracheophyta</taxon>
        <taxon>Spermatophyta</taxon>
        <taxon>Magnoliopsida</taxon>
        <taxon>eudicotyledons</taxon>
        <taxon>Gunneridae</taxon>
        <taxon>Pentapetalae</taxon>
        <taxon>asterids</taxon>
        <taxon>Ericales</taxon>
        <taxon>Ericaceae</taxon>
        <taxon>Ericoideae</taxon>
        <taxon>Rhodoreae</taxon>
        <taxon>Rhododendron</taxon>
    </lineage>
</organism>
<comment type="caution">
    <text evidence="2">The sequence shown here is derived from an EMBL/GenBank/DDBJ whole genome shotgun (WGS) entry which is preliminary data.</text>
</comment>
<reference evidence="2" key="1">
    <citation type="submission" date="2020-08" db="EMBL/GenBank/DDBJ databases">
        <title>Plant Genome Project.</title>
        <authorList>
            <person name="Zhang R.-G."/>
        </authorList>
    </citation>
    <scope>NUCLEOTIDE SEQUENCE</scope>
    <source>
        <strain evidence="2">WSP0</strain>
        <tissue evidence="2">Leaf</tissue>
    </source>
</reference>
<gene>
    <name evidence="2" type="ORF">RHGRI_000429</name>
</gene>
<keyword evidence="1" id="KW-0732">Signal</keyword>
<feature type="chain" id="PRO_5043450908" evidence="1">
    <location>
        <begin position="23"/>
        <end position="83"/>
    </location>
</feature>
<accession>A0AAV6LHN4</accession>
<dbReference type="EMBL" id="JACTNZ010000001">
    <property type="protein sequence ID" value="KAG5564225.1"/>
    <property type="molecule type" value="Genomic_DNA"/>
</dbReference>
<evidence type="ECO:0000256" key="1">
    <source>
        <dbReference type="SAM" id="SignalP"/>
    </source>
</evidence>
<evidence type="ECO:0000313" key="3">
    <source>
        <dbReference type="Proteomes" id="UP000823749"/>
    </source>
</evidence>
<name>A0AAV6LHN4_9ERIC</name>
<keyword evidence="3" id="KW-1185">Reference proteome</keyword>
<dbReference type="AlphaFoldDB" id="A0AAV6LHN4"/>
<proteinExistence type="predicted"/>
<dbReference type="Proteomes" id="UP000823749">
    <property type="component" value="Chromosome 1"/>
</dbReference>
<evidence type="ECO:0000313" key="2">
    <source>
        <dbReference type="EMBL" id="KAG5564225.1"/>
    </source>
</evidence>